<comment type="subcellular location">
    <subcellularLocation>
        <location evidence="1">Cytoplasm</location>
    </subcellularLocation>
</comment>
<comment type="caution">
    <text evidence="9">The sequence shown here is derived from an EMBL/GenBank/DDBJ whole genome shotgun (WGS) entry which is preliminary data.</text>
</comment>
<organism evidence="9 10">
    <name type="scientific">Adineta steineri</name>
    <dbReference type="NCBI Taxonomy" id="433720"/>
    <lineage>
        <taxon>Eukaryota</taxon>
        <taxon>Metazoa</taxon>
        <taxon>Spiralia</taxon>
        <taxon>Gnathifera</taxon>
        <taxon>Rotifera</taxon>
        <taxon>Eurotatoria</taxon>
        <taxon>Bdelloidea</taxon>
        <taxon>Adinetida</taxon>
        <taxon>Adinetidae</taxon>
        <taxon>Adineta</taxon>
    </lineage>
</organism>
<dbReference type="InterPro" id="IPR013098">
    <property type="entry name" value="Ig_I-set"/>
</dbReference>
<dbReference type="InterPro" id="IPR050958">
    <property type="entry name" value="Cell_Adh-Cytoskel_Orgn"/>
</dbReference>
<evidence type="ECO:0000256" key="2">
    <source>
        <dbReference type="ARBA" id="ARBA00006692"/>
    </source>
</evidence>
<comment type="similarity">
    <text evidence="2">Belongs to the protein kinase superfamily. CAMK Ser/Thr protein kinase family.</text>
</comment>
<dbReference type="PANTHER" id="PTHR45080:SF8">
    <property type="entry name" value="IG-LIKE DOMAIN-CONTAINING PROTEIN"/>
    <property type="match status" value="1"/>
</dbReference>
<evidence type="ECO:0000256" key="4">
    <source>
        <dbReference type="ARBA" id="ARBA00022729"/>
    </source>
</evidence>
<dbReference type="InterPro" id="IPR036179">
    <property type="entry name" value="Ig-like_dom_sf"/>
</dbReference>
<evidence type="ECO:0000313" key="9">
    <source>
        <dbReference type="EMBL" id="CAF4280439.1"/>
    </source>
</evidence>
<feature type="domain" description="Ig-like" evidence="8">
    <location>
        <begin position="96"/>
        <end position="187"/>
    </location>
</feature>
<keyword evidence="6" id="KW-1015">Disulfide bond</keyword>
<dbReference type="InterPro" id="IPR003598">
    <property type="entry name" value="Ig_sub2"/>
</dbReference>
<dbReference type="InterPro" id="IPR003599">
    <property type="entry name" value="Ig_sub"/>
</dbReference>
<proteinExistence type="inferred from homology"/>
<dbReference type="InterPro" id="IPR013783">
    <property type="entry name" value="Ig-like_fold"/>
</dbReference>
<dbReference type="GO" id="GO:0005886">
    <property type="term" value="C:plasma membrane"/>
    <property type="evidence" value="ECO:0007669"/>
    <property type="project" value="TreeGrafter"/>
</dbReference>
<dbReference type="AlphaFoldDB" id="A0A820GT84"/>
<dbReference type="SUPFAM" id="SSF48726">
    <property type="entry name" value="Immunoglobulin"/>
    <property type="match status" value="4"/>
</dbReference>
<evidence type="ECO:0000256" key="7">
    <source>
        <dbReference type="ARBA" id="ARBA00023319"/>
    </source>
</evidence>
<dbReference type="FunFam" id="2.60.40.10:FF:000345">
    <property type="entry name" value="Muscle M-line assembly protein unc-89"/>
    <property type="match status" value="1"/>
</dbReference>
<dbReference type="Gene3D" id="2.60.40.10">
    <property type="entry name" value="Immunoglobulins"/>
    <property type="match status" value="4"/>
</dbReference>
<dbReference type="EMBL" id="CAJOAY010014605">
    <property type="protein sequence ID" value="CAF4280439.1"/>
    <property type="molecule type" value="Genomic_DNA"/>
</dbReference>
<evidence type="ECO:0000256" key="1">
    <source>
        <dbReference type="ARBA" id="ARBA00004496"/>
    </source>
</evidence>
<dbReference type="CDD" id="cd00096">
    <property type="entry name" value="Ig"/>
    <property type="match status" value="1"/>
</dbReference>
<evidence type="ECO:0000313" key="10">
    <source>
        <dbReference type="Proteomes" id="UP000663881"/>
    </source>
</evidence>
<reference evidence="9" key="1">
    <citation type="submission" date="2021-02" db="EMBL/GenBank/DDBJ databases">
        <authorList>
            <person name="Nowell W R."/>
        </authorList>
    </citation>
    <scope>NUCLEOTIDE SEQUENCE</scope>
</reference>
<evidence type="ECO:0000259" key="8">
    <source>
        <dbReference type="PROSITE" id="PS50835"/>
    </source>
</evidence>
<sequence>GPKITKKPVDTEALLHTDAVFTIETSGSPKPEIEWIHRDQSIKSSDKYEIIEESLTVTKLIIHDITPEDESPIQIKVKNALGQSEATVQLKALETPRIEPQLTDQEITLGQTLILKTNVYGRPKVDVQWLKDQKPLASSDRIKTERTADDECILTITNVKEEDIGSYTLTIKNKIGKADSTSNIKVTASLRFLNQLNDLDIIQGSNGVLSVDCEGVPKPKLTWYFNDTEIKSNQKTRIDAKGSTSTLTINKGDMPDIGIYKVVADNGKERIETQANVDVCVKPKIDGKPTDVTCLLNETAKLNIKFTAIPKATVTWHKVDGTEIIADERIQIVTDDNGQSTLIINNTTSQDSQAYIARATNKVGSID</sequence>
<dbReference type="InterPro" id="IPR007110">
    <property type="entry name" value="Ig-like_dom"/>
</dbReference>
<evidence type="ECO:0000256" key="6">
    <source>
        <dbReference type="ARBA" id="ARBA00023157"/>
    </source>
</evidence>
<dbReference type="SMART" id="SM00408">
    <property type="entry name" value="IGc2"/>
    <property type="match status" value="3"/>
</dbReference>
<dbReference type="Proteomes" id="UP000663881">
    <property type="component" value="Unassembled WGS sequence"/>
</dbReference>
<dbReference type="GO" id="GO:0031672">
    <property type="term" value="C:A band"/>
    <property type="evidence" value="ECO:0007669"/>
    <property type="project" value="UniProtKB-ARBA"/>
</dbReference>
<dbReference type="PANTHER" id="PTHR45080">
    <property type="entry name" value="CONTACTIN 5"/>
    <property type="match status" value="1"/>
</dbReference>
<accession>A0A820GT84</accession>
<dbReference type="PROSITE" id="PS50835">
    <property type="entry name" value="IG_LIKE"/>
    <property type="match status" value="2"/>
</dbReference>
<dbReference type="GO" id="GO:0007156">
    <property type="term" value="P:homophilic cell adhesion via plasma membrane adhesion molecules"/>
    <property type="evidence" value="ECO:0007669"/>
    <property type="project" value="TreeGrafter"/>
</dbReference>
<dbReference type="FunFam" id="2.60.40.10:FF:000107">
    <property type="entry name" value="Myosin, light chain kinase a"/>
    <property type="match status" value="1"/>
</dbReference>
<dbReference type="SMART" id="SM00409">
    <property type="entry name" value="IG"/>
    <property type="match status" value="4"/>
</dbReference>
<keyword evidence="3" id="KW-0963">Cytoplasm</keyword>
<keyword evidence="7" id="KW-0393">Immunoglobulin domain</keyword>
<evidence type="ECO:0000256" key="5">
    <source>
        <dbReference type="ARBA" id="ARBA00022737"/>
    </source>
</evidence>
<protein>
    <recommendedName>
        <fullName evidence="8">Ig-like domain-containing protein</fullName>
    </recommendedName>
</protein>
<dbReference type="Pfam" id="PF07679">
    <property type="entry name" value="I-set"/>
    <property type="match status" value="4"/>
</dbReference>
<gene>
    <name evidence="9" type="ORF">OKA104_LOCUS45158</name>
</gene>
<keyword evidence="4" id="KW-0732">Signal</keyword>
<evidence type="ECO:0000256" key="3">
    <source>
        <dbReference type="ARBA" id="ARBA00022490"/>
    </source>
</evidence>
<feature type="non-terminal residue" evidence="9">
    <location>
        <position position="1"/>
    </location>
</feature>
<keyword evidence="5" id="KW-0677">Repeat</keyword>
<feature type="non-terminal residue" evidence="9">
    <location>
        <position position="367"/>
    </location>
</feature>
<name>A0A820GT84_9BILA</name>
<feature type="domain" description="Ig-like" evidence="8">
    <location>
        <begin position="286"/>
        <end position="367"/>
    </location>
</feature>